<name>A0AA47NZK2_MERPO</name>
<dbReference type="Proteomes" id="UP001174136">
    <property type="component" value="Unassembled WGS sequence"/>
</dbReference>
<dbReference type="EMBL" id="JAOPHQ010003448">
    <property type="protein sequence ID" value="KAK0142985.1"/>
    <property type="molecule type" value="Genomic_DNA"/>
</dbReference>
<dbReference type="PANTHER" id="PTHR22420">
    <property type="entry name" value="PROTEIN FAM81A"/>
    <property type="match status" value="1"/>
</dbReference>
<gene>
    <name evidence="4" type="primary">FAM81B</name>
    <name evidence="4" type="ORF">N1851_018900</name>
</gene>
<dbReference type="AlphaFoldDB" id="A0AA47NZK2"/>
<evidence type="ECO:0000313" key="5">
    <source>
        <dbReference type="Proteomes" id="UP001174136"/>
    </source>
</evidence>
<reference evidence="4" key="1">
    <citation type="journal article" date="2023" name="Front. Mar. Sci.">
        <title>A new Merluccius polli reference genome to investigate the effects of global change in West African waters.</title>
        <authorList>
            <person name="Mateo J.L."/>
            <person name="Blanco-Fernandez C."/>
            <person name="Garcia-Vazquez E."/>
            <person name="Machado-Schiaffino G."/>
        </authorList>
    </citation>
    <scope>NUCLEOTIDE SEQUENCE</scope>
    <source>
        <strain evidence="4">C29</strain>
        <tissue evidence="4">Fin</tissue>
    </source>
</reference>
<organism evidence="4 5">
    <name type="scientific">Merluccius polli</name>
    <name type="common">Benguela hake</name>
    <name type="synonym">Merluccius cadenati</name>
    <dbReference type="NCBI Taxonomy" id="89951"/>
    <lineage>
        <taxon>Eukaryota</taxon>
        <taxon>Metazoa</taxon>
        <taxon>Chordata</taxon>
        <taxon>Craniata</taxon>
        <taxon>Vertebrata</taxon>
        <taxon>Euteleostomi</taxon>
        <taxon>Actinopterygii</taxon>
        <taxon>Neopterygii</taxon>
        <taxon>Teleostei</taxon>
        <taxon>Neoteleostei</taxon>
        <taxon>Acanthomorphata</taxon>
        <taxon>Zeiogadaria</taxon>
        <taxon>Gadariae</taxon>
        <taxon>Gadiformes</taxon>
        <taxon>Gadoidei</taxon>
        <taxon>Merlucciidae</taxon>
        <taxon>Merluccius</taxon>
    </lineage>
</organism>
<protein>
    <submittedName>
        <fullName evidence="4">Protein FAM81B</fullName>
    </submittedName>
</protein>
<evidence type="ECO:0000256" key="3">
    <source>
        <dbReference type="SAM" id="Coils"/>
    </source>
</evidence>
<evidence type="ECO:0000256" key="1">
    <source>
        <dbReference type="ARBA" id="ARBA00023054"/>
    </source>
</evidence>
<evidence type="ECO:0000256" key="2">
    <source>
        <dbReference type="ARBA" id="ARBA00046344"/>
    </source>
</evidence>
<dbReference type="PANTHER" id="PTHR22420:SF5">
    <property type="entry name" value="PROTEIN FAM81B"/>
    <property type="match status" value="1"/>
</dbReference>
<comment type="similarity">
    <text evidence="2">Belongs to the FAM81 family.</text>
</comment>
<proteinExistence type="inferred from homology"/>
<evidence type="ECO:0000313" key="4">
    <source>
        <dbReference type="EMBL" id="KAK0142985.1"/>
    </source>
</evidence>
<accession>A0AA47NZK2</accession>
<feature type="coiled-coil region" evidence="3">
    <location>
        <begin position="168"/>
        <end position="228"/>
    </location>
</feature>
<dbReference type="InterPro" id="IPR029619">
    <property type="entry name" value="FAM81"/>
</dbReference>
<comment type="caution">
    <text evidence="4">The sequence shown here is derived from an EMBL/GenBank/DDBJ whole genome shotgun (WGS) entry which is preliminary data.</text>
</comment>
<keyword evidence="5" id="KW-1185">Reference proteome</keyword>
<keyword evidence="1 3" id="KW-0175">Coiled coil</keyword>
<sequence length="393" mass="44021">MQCICYGSEILQGPLNLGVTRYPDEVVISHSEGSMSRKSSSHQNHSNGLGGQDSVLAMLLEHALKVKEEVAGGPQSTLQALENHIHTIAHIVQQLSINMQACTQTLMVYAMESHLAQRHSVASETSLAVQNLDQKSAAGIGDLRGRVARCDASIAQLSADVISGGVKVRRLQQEVTELRSTLDVQLKRMETKLCQAIDKAETSLSEKVKQQKTSMSDLQRQVQRIETRHLAGLEEAAGNTARLRRWTEEQLQASSQTHTQDHLRLQSLLQDKLLDAESKSKEPMRALEARVGRVEVQQEQFLHRTQADQQKCPESKRIRSLESSLQKELQQLKQETHSGEHIETQDSFVMVPWLQRFKYVHDAIELLRRIGDPMSRHRKDALGQDTSPTGTGR</sequence>